<organism evidence="1 2">
    <name type="scientific">Xenopus laevis</name>
    <name type="common">African clawed frog</name>
    <dbReference type="NCBI Taxonomy" id="8355"/>
    <lineage>
        <taxon>Eukaryota</taxon>
        <taxon>Metazoa</taxon>
        <taxon>Chordata</taxon>
        <taxon>Craniata</taxon>
        <taxon>Vertebrata</taxon>
        <taxon>Euteleostomi</taxon>
        <taxon>Amphibia</taxon>
        <taxon>Batrachia</taxon>
        <taxon>Anura</taxon>
        <taxon>Pipoidea</taxon>
        <taxon>Pipidae</taxon>
        <taxon>Xenopodinae</taxon>
        <taxon>Xenopus</taxon>
        <taxon>Xenopus</taxon>
    </lineage>
</organism>
<accession>A0A974HW75</accession>
<gene>
    <name evidence="1" type="ORF">XELAEV_18015733mg</name>
</gene>
<evidence type="ECO:0000313" key="2">
    <source>
        <dbReference type="Proteomes" id="UP000694892"/>
    </source>
</evidence>
<dbReference type="Proteomes" id="UP000694892">
    <property type="component" value="Chromosome 2S"/>
</dbReference>
<evidence type="ECO:0000313" key="1">
    <source>
        <dbReference type="EMBL" id="OCT92672.1"/>
    </source>
</evidence>
<dbReference type="EMBL" id="CM004469">
    <property type="protein sequence ID" value="OCT92672.1"/>
    <property type="molecule type" value="Genomic_DNA"/>
</dbReference>
<name>A0A974HW75_XENLA</name>
<protein>
    <submittedName>
        <fullName evidence="1">Uncharacterized protein</fullName>
    </submittedName>
</protein>
<proteinExistence type="predicted"/>
<sequence>MEIREHACFFSVTNIPFTNVNQINYTLGEVTKYSLGEYRHICMSGSLVGGKHGGSRINMLCYLRGERQLCNGYVRCLLLCEVVLECLDGALAGLALLDHSGYTERAA</sequence>
<reference evidence="2" key="1">
    <citation type="journal article" date="2016" name="Nature">
        <title>Genome evolution in the allotetraploid frog Xenopus laevis.</title>
        <authorList>
            <person name="Session A.M."/>
            <person name="Uno Y."/>
            <person name="Kwon T."/>
            <person name="Chapman J.A."/>
            <person name="Toyoda A."/>
            <person name="Takahashi S."/>
            <person name="Fukui A."/>
            <person name="Hikosaka A."/>
            <person name="Suzuki A."/>
            <person name="Kondo M."/>
            <person name="van Heeringen S.J."/>
            <person name="Quigley I."/>
            <person name="Heinz S."/>
            <person name="Ogino H."/>
            <person name="Ochi H."/>
            <person name="Hellsten U."/>
            <person name="Lyons J.B."/>
            <person name="Simakov O."/>
            <person name="Putnam N."/>
            <person name="Stites J."/>
            <person name="Kuroki Y."/>
            <person name="Tanaka T."/>
            <person name="Michiue T."/>
            <person name="Watanabe M."/>
            <person name="Bogdanovic O."/>
            <person name="Lister R."/>
            <person name="Georgiou G."/>
            <person name="Paranjpe S.S."/>
            <person name="van Kruijsbergen I."/>
            <person name="Shu S."/>
            <person name="Carlson J."/>
            <person name="Kinoshita T."/>
            <person name="Ohta Y."/>
            <person name="Mawaribuchi S."/>
            <person name="Jenkins J."/>
            <person name="Grimwood J."/>
            <person name="Schmutz J."/>
            <person name="Mitros T."/>
            <person name="Mozaffari S.V."/>
            <person name="Suzuki Y."/>
            <person name="Haramoto Y."/>
            <person name="Yamamoto T.S."/>
            <person name="Takagi C."/>
            <person name="Heald R."/>
            <person name="Miller K."/>
            <person name="Haudenschild C."/>
            <person name="Kitzman J."/>
            <person name="Nakayama T."/>
            <person name="Izutsu Y."/>
            <person name="Robert J."/>
            <person name="Fortriede J."/>
            <person name="Burns K."/>
            <person name="Lotay V."/>
            <person name="Karimi K."/>
            <person name="Yasuoka Y."/>
            <person name="Dichmann D.S."/>
            <person name="Flajnik M.F."/>
            <person name="Houston D.W."/>
            <person name="Shendure J."/>
            <person name="DuPasquier L."/>
            <person name="Vize P.D."/>
            <person name="Zorn A.M."/>
            <person name="Ito M."/>
            <person name="Marcotte E.M."/>
            <person name="Wallingford J.B."/>
            <person name="Ito Y."/>
            <person name="Asashima M."/>
            <person name="Ueno N."/>
            <person name="Matsuda Y."/>
            <person name="Veenstra G.J."/>
            <person name="Fujiyama A."/>
            <person name="Harland R.M."/>
            <person name="Taira M."/>
            <person name="Rokhsar D.S."/>
        </authorList>
    </citation>
    <scope>NUCLEOTIDE SEQUENCE [LARGE SCALE GENOMIC DNA]</scope>
    <source>
        <strain evidence="2">J</strain>
    </source>
</reference>
<dbReference type="AlphaFoldDB" id="A0A974HW75"/>